<sequence>MRIDGVWGGNQQQQDYETHRQANDISSSHETSGTAREALRKETFSPPTRLPSLFNRRLKYMIDPEVHQVIVKVIDRETEKVIKELPPEALQRLHRRIREAVALLVDEQV</sequence>
<organism evidence="2 3">
    <name type="scientific">Winmispira thermophila (strain ATCC 49972 / DSM 6192 / RI 19.B1)</name>
    <name type="common">Spirochaeta thermophila</name>
    <dbReference type="NCBI Taxonomy" id="665571"/>
    <lineage>
        <taxon>Bacteria</taxon>
        <taxon>Pseudomonadati</taxon>
        <taxon>Spirochaetota</taxon>
        <taxon>Spirochaetia</taxon>
        <taxon>Winmispirales</taxon>
        <taxon>Winmispiraceae</taxon>
        <taxon>Winmispira</taxon>
    </lineage>
</organism>
<dbReference type="EMBL" id="CP001698">
    <property type="protein sequence ID" value="ADN01723.1"/>
    <property type="molecule type" value="Genomic_DNA"/>
</dbReference>
<dbReference type="PANTHER" id="PTHR37166:SF1">
    <property type="entry name" value="PROTEIN FLAG"/>
    <property type="match status" value="1"/>
</dbReference>
<dbReference type="SUPFAM" id="SSF160214">
    <property type="entry name" value="FlaG-like"/>
    <property type="match status" value="1"/>
</dbReference>
<gene>
    <name evidence="2" type="ordered locus">STHERM_c07720</name>
</gene>
<reference evidence="2 3" key="2">
    <citation type="journal article" date="2010" name="J. Bacteriol.">
        <title>Genome sequence of the polysaccharide-degrading, thermophilic anaerobe Spirochaeta thermophila DSM 6192.</title>
        <authorList>
            <person name="Angelov A."/>
            <person name="Liebl S."/>
            <person name="Ballschmiter M."/>
            <person name="Bomeke M."/>
            <person name="Lehmann R."/>
            <person name="Liesegang H."/>
            <person name="Daniel R."/>
            <person name="Liebl W."/>
        </authorList>
    </citation>
    <scope>NUCLEOTIDE SEQUENCE [LARGE SCALE GENOMIC DNA]</scope>
    <source>
        <strain evidence="3">ATCC 49972 / DSM 6192 / RI 19.B1</strain>
    </source>
</reference>
<name>E0RRT6_WINT6</name>
<dbReference type="Pfam" id="PF03646">
    <property type="entry name" value="FlaG"/>
    <property type="match status" value="1"/>
</dbReference>
<dbReference type="InterPro" id="IPR035924">
    <property type="entry name" value="FlaG-like_sf"/>
</dbReference>
<evidence type="ECO:0000313" key="2">
    <source>
        <dbReference type="EMBL" id="ADN01723.1"/>
    </source>
</evidence>
<dbReference type="AlphaFoldDB" id="E0RRT6"/>
<dbReference type="HOGENOM" id="CLU_2182308_0_0_12"/>
<dbReference type="InterPro" id="IPR005186">
    <property type="entry name" value="FlaG"/>
</dbReference>
<dbReference type="RefSeq" id="WP_013313564.1">
    <property type="nucleotide sequence ID" value="NC_014484.1"/>
</dbReference>
<proteinExistence type="predicted"/>
<feature type="compositionally biased region" description="Polar residues" evidence="1">
    <location>
        <begin position="23"/>
        <end position="34"/>
    </location>
</feature>
<dbReference type="Proteomes" id="UP000001296">
    <property type="component" value="Chromosome"/>
</dbReference>
<accession>E0RRT6</accession>
<dbReference type="eggNOG" id="COG1334">
    <property type="taxonomic scope" value="Bacteria"/>
</dbReference>
<evidence type="ECO:0000313" key="3">
    <source>
        <dbReference type="Proteomes" id="UP000001296"/>
    </source>
</evidence>
<dbReference type="KEGG" id="sta:STHERM_c07720"/>
<evidence type="ECO:0000256" key="1">
    <source>
        <dbReference type="SAM" id="MobiDB-lite"/>
    </source>
</evidence>
<reference key="1">
    <citation type="submission" date="2009-08" db="EMBL/GenBank/DDBJ databases">
        <title>The genome sequence of Spirochaeta thermophila DSM6192.</title>
        <authorList>
            <person name="Angelov A."/>
            <person name="Mientus M."/>
            <person name="Wittenberg S."/>
            <person name="Lehmann R."/>
            <person name="Liesegang H."/>
            <person name="Daniel R."/>
            <person name="Liebl W."/>
        </authorList>
    </citation>
    <scope>NUCLEOTIDE SEQUENCE</scope>
    <source>
        <strain>DSM 6192</strain>
    </source>
</reference>
<evidence type="ECO:0008006" key="4">
    <source>
        <dbReference type="Google" id="ProtNLM"/>
    </source>
</evidence>
<protein>
    <recommendedName>
        <fullName evidence="4">Flagellar protein FlaG protein</fullName>
    </recommendedName>
</protein>
<dbReference type="PaxDb" id="665571-STHERM_c07720"/>
<dbReference type="PANTHER" id="PTHR37166">
    <property type="entry name" value="PROTEIN FLAG"/>
    <property type="match status" value="1"/>
</dbReference>
<feature type="region of interest" description="Disordered" evidence="1">
    <location>
        <begin position="1"/>
        <end position="46"/>
    </location>
</feature>
<dbReference type="Gene3D" id="3.30.160.170">
    <property type="entry name" value="FlaG-like"/>
    <property type="match status" value="1"/>
</dbReference>